<feature type="binding site" evidence="10">
    <location>
        <begin position="113"/>
        <end position="119"/>
    </location>
    <ligand>
        <name>ATP</name>
        <dbReference type="ChEBI" id="CHEBI:30616"/>
    </ligand>
</feature>
<keyword evidence="1 10" id="KW-0963">Cytoplasm</keyword>
<comment type="function">
    <text evidence="10 11">Involved in cell wall formation. Catalyzes the final step in the synthesis of UDP-N-acetylmuramoyl-pentapeptide, the precursor of murein.</text>
</comment>
<evidence type="ECO:0000256" key="8">
    <source>
        <dbReference type="ARBA" id="ARBA00023306"/>
    </source>
</evidence>
<sequence length="459" mass="52013">MKITLEDLFNIPTAIIYNPDGYKPLSRVVIDSRKVVKNSLFVAIKGEKFDGHDFVYEAIKNGAKAILINKRKFKKFNNINLPVIAVDDTILAFGQLANVWRKKINARVIGITGSNGKTTTKEILSTLLSEKFNVVKTEANNNNHIGVPLTIFNANDQTEILILEQGTNHFGEIEYTSKISEPDFGLITNIGDSHLEFLINREGVYKEKSSLLFYTDKNSGNVFINVDDPILNEHKNDFQNVKTFGFTKDANFKGEVVEITDEGKTKIKIDYIKKSFTTDLPILGESNAKNFLAAFAIAKTLGLTNNDIQKAVKKLSAPHGRLEVIKTKNALIIDDTYNASPISIEAAINVIRTIKTYKNKIAILGDVYELGKQTKKIHKELSKLFYENEEIIVLTIGEMMKYLHKELKKKKIKTIHFNERDELNLYLKYEEVENSVILIKGSRGMKMEEFLNTLKTRLL</sequence>
<evidence type="ECO:0000256" key="5">
    <source>
        <dbReference type="ARBA" id="ARBA00022840"/>
    </source>
</evidence>
<keyword evidence="7 10" id="KW-0573">Peptidoglycan synthesis</keyword>
<evidence type="ECO:0000256" key="9">
    <source>
        <dbReference type="ARBA" id="ARBA00023316"/>
    </source>
</evidence>
<dbReference type="PANTHER" id="PTHR43024">
    <property type="entry name" value="UDP-N-ACETYLMURAMOYL-TRIPEPTIDE--D-ALANYL-D-ALANINE LIGASE"/>
    <property type="match status" value="1"/>
</dbReference>
<evidence type="ECO:0000256" key="6">
    <source>
        <dbReference type="ARBA" id="ARBA00022960"/>
    </source>
</evidence>
<evidence type="ECO:0000256" key="7">
    <source>
        <dbReference type="ARBA" id="ARBA00022984"/>
    </source>
</evidence>
<protein>
    <recommendedName>
        <fullName evidence="10 11">UDP-N-acetylmuramoyl-tripeptide--D-alanyl-D-alanine ligase</fullName>
        <ecNumber evidence="10 11">6.3.2.10</ecNumber>
    </recommendedName>
    <alternativeName>
        <fullName evidence="10">D-alanyl-D-alanine-adding enzyme</fullName>
    </alternativeName>
</protein>
<keyword evidence="9 10" id="KW-0961">Cell wall biogenesis/degradation</keyword>
<dbReference type="InterPro" id="IPR035911">
    <property type="entry name" value="MurE/MurF_N"/>
</dbReference>
<evidence type="ECO:0000259" key="13">
    <source>
        <dbReference type="Pfam" id="PF02875"/>
    </source>
</evidence>
<dbReference type="GO" id="GO:0005524">
    <property type="term" value="F:ATP binding"/>
    <property type="evidence" value="ECO:0007669"/>
    <property type="project" value="UniProtKB-UniRule"/>
</dbReference>
<keyword evidence="16" id="KW-1185">Reference proteome</keyword>
<evidence type="ECO:0000256" key="10">
    <source>
        <dbReference type="HAMAP-Rule" id="MF_02019"/>
    </source>
</evidence>
<dbReference type="InterPro" id="IPR013221">
    <property type="entry name" value="Mur_ligase_cen"/>
</dbReference>
<evidence type="ECO:0000256" key="3">
    <source>
        <dbReference type="ARBA" id="ARBA00022618"/>
    </source>
</evidence>
<comment type="subcellular location">
    <subcellularLocation>
        <location evidence="10 11">Cytoplasm</location>
    </subcellularLocation>
</comment>
<dbReference type="InterPro" id="IPR051046">
    <property type="entry name" value="MurCDEF_CellWall_CoF430Synth"/>
</dbReference>
<evidence type="ECO:0000256" key="11">
    <source>
        <dbReference type="RuleBase" id="RU004136"/>
    </source>
</evidence>
<evidence type="ECO:0000313" key="16">
    <source>
        <dbReference type="Proteomes" id="UP001221302"/>
    </source>
</evidence>
<dbReference type="Proteomes" id="UP001221302">
    <property type="component" value="Unassembled WGS sequence"/>
</dbReference>
<dbReference type="Pfam" id="PF01225">
    <property type="entry name" value="Mur_ligase"/>
    <property type="match status" value="1"/>
</dbReference>
<keyword evidence="3 10" id="KW-0132">Cell division</keyword>
<dbReference type="Gene3D" id="3.90.190.20">
    <property type="entry name" value="Mur ligase, C-terminal domain"/>
    <property type="match status" value="1"/>
</dbReference>
<dbReference type="GO" id="GO:0009252">
    <property type="term" value="P:peptidoglycan biosynthetic process"/>
    <property type="evidence" value="ECO:0007669"/>
    <property type="project" value="UniProtKB-UniRule"/>
</dbReference>
<dbReference type="GO" id="GO:0051301">
    <property type="term" value="P:cell division"/>
    <property type="evidence" value="ECO:0007669"/>
    <property type="project" value="UniProtKB-KW"/>
</dbReference>
<comment type="caution">
    <text evidence="15">The sequence shown here is derived from an EMBL/GenBank/DDBJ whole genome shotgun (WGS) entry which is preliminary data.</text>
</comment>
<dbReference type="InterPro" id="IPR000713">
    <property type="entry name" value="Mur_ligase_N"/>
</dbReference>
<dbReference type="Gene3D" id="3.40.1190.10">
    <property type="entry name" value="Mur-like, catalytic domain"/>
    <property type="match status" value="1"/>
</dbReference>
<comment type="similarity">
    <text evidence="10">Belongs to the MurCDEF family. MurF subfamily.</text>
</comment>
<dbReference type="InterPro" id="IPR036565">
    <property type="entry name" value="Mur-like_cat_sf"/>
</dbReference>
<dbReference type="GO" id="GO:0008360">
    <property type="term" value="P:regulation of cell shape"/>
    <property type="evidence" value="ECO:0007669"/>
    <property type="project" value="UniProtKB-KW"/>
</dbReference>
<keyword evidence="8 10" id="KW-0131">Cell cycle</keyword>
<dbReference type="InterPro" id="IPR036615">
    <property type="entry name" value="Mur_ligase_C_dom_sf"/>
</dbReference>
<proteinExistence type="inferred from homology"/>
<dbReference type="EMBL" id="JARGDL010000002">
    <property type="protein sequence ID" value="MDF1610873.1"/>
    <property type="molecule type" value="Genomic_DNA"/>
</dbReference>
<evidence type="ECO:0000256" key="4">
    <source>
        <dbReference type="ARBA" id="ARBA00022741"/>
    </source>
</evidence>
<keyword evidence="4 10" id="KW-0547">Nucleotide-binding</keyword>
<dbReference type="InterPro" id="IPR005863">
    <property type="entry name" value="UDP-N-AcMur_synth"/>
</dbReference>
<accession>A0AAE3TB27</accession>
<evidence type="ECO:0000256" key="1">
    <source>
        <dbReference type="ARBA" id="ARBA00022490"/>
    </source>
</evidence>
<feature type="domain" description="Mur ligase N-terminal catalytic" evidence="12">
    <location>
        <begin position="27"/>
        <end position="99"/>
    </location>
</feature>
<dbReference type="InterPro" id="IPR004101">
    <property type="entry name" value="Mur_ligase_C"/>
</dbReference>
<dbReference type="RefSeq" id="WP_321534640.1">
    <property type="nucleotide sequence ID" value="NZ_JARGDL010000002.1"/>
</dbReference>
<name>A0AAE3TB27_9BACT</name>
<dbReference type="GO" id="GO:0071555">
    <property type="term" value="P:cell wall organization"/>
    <property type="evidence" value="ECO:0007669"/>
    <property type="project" value="UniProtKB-KW"/>
</dbReference>
<evidence type="ECO:0000259" key="12">
    <source>
        <dbReference type="Pfam" id="PF01225"/>
    </source>
</evidence>
<dbReference type="AlphaFoldDB" id="A0AAE3TB27"/>
<evidence type="ECO:0000256" key="2">
    <source>
        <dbReference type="ARBA" id="ARBA00022598"/>
    </source>
</evidence>
<dbReference type="SUPFAM" id="SSF53623">
    <property type="entry name" value="MurD-like peptide ligases, catalytic domain"/>
    <property type="match status" value="1"/>
</dbReference>
<feature type="domain" description="Mur ligase central" evidence="14">
    <location>
        <begin position="111"/>
        <end position="298"/>
    </location>
</feature>
<reference evidence="15" key="1">
    <citation type="submission" date="2023-03" db="EMBL/GenBank/DDBJ databases">
        <title>Stygiobacter electus gen. nov., sp. nov., facultatively anaerobic thermotolerant bacterium of the class Ignavibacteria from a well of Yessentuki mineral water deposit.</title>
        <authorList>
            <person name="Podosokorskaya O.A."/>
            <person name="Elcheninov A.G."/>
            <person name="Petrova N.F."/>
            <person name="Zavarzina D.G."/>
            <person name="Kublanov I.V."/>
            <person name="Merkel A.Y."/>
        </authorList>
    </citation>
    <scope>NUCLEOTIDE SEQUENCE</scope>
    <source>
        <strain evidence="15">09-Me</strain>
    </source>
</reference>
<dbReference type="EC" id="6.3.2.10" evidence="10 11"/>
<organism evidence="15 16">
    <name type="scientific">Stygiobacter electus</name>
    <dbReference type="NCBI Taxonomy" id="3032292"/>
    <lineage>
        <taxon>Bacteria</taxon>
        <taxon>Pseudomonadati</taxon>
        <taxon>Ignavibacteriota</taxon>
        <taxon>Ignavibacteria</taxon>
        <taxon>Ignavibacteriales</taxon>
        <taxon>Melioribacteraceae</taxon>
        <taxon>Stygiobacter</taxon>
    </lineage>
</organism>
<dbReference type="GO" id="GO:0005737">
    <property type="term" value="C:cytoplasm"/>
    <property type="evidence" value="ECO:0007669"/>
    <property type="project" value="UniProtKB-SubCell"/>
</dbReference>
<dbReference type="Pfam" id="PF08245">
    <property type="entry name" value="Mur_ligase_M"/>
    <property type="match status" value="1"/>
</dbReference>
<dbReference type="Pfam" id="PF02875">
    <property type="entry name" value="Mur_ligase_C"/>
    <property type="match status" value="1"/>
</dbReference>
<dbReference type="NCBIfam" id="TIGR01143">
    <property type="entry name" value="murF"/>
    <property type="match status" value="1"/>
</dbReference>
<keyword evidence="6 10" id="KW-0133">Cell shape</keyword>
<dbReference type="SUPFAM" id="SSF63418">
    <property type="entry name" value="MurE/MurF N-terminal domain"/>
    <property type="match status" value="1"/>
</dbReference>
<comment type="pathway">
    <text evidence="10 11">Cell wall biogenesis; peptidoglycan biosynthesis.</text>
</comment>
<dbReference type="SUPFAM" id="SSF53244">
    <property type="entry name" value="MurD-like peptide ligases, peptide-binding domain"/>
    <property type="match status" value="1"/>
</dbReference>
<comment type="catalytic activity">
    <reaction evidence="10 11">
        <text>D-alanyl-D-alanine + UDP-N-acetyl-alpha-D-muramoyl-L-alanyl-gamma-D-glutamyl-meso-2,6-diaminopimelate + ATP = UDP-N-acetyl-alpha-D-muramoyl-L-alanyl-gamma-D-glutamyl-meso-2,6-diaminopimeloyl-D-alanyl-D-alanine + ADP + phosphate + H(+)</text>
        <dbReference type="Rhea" id="RHEA:28374"/>
        <dbReference type="ChEBI" id="CHEBI:15378"/>
        <dbReference type="ChEBI" id="CHEBI:30616"/>
        <dbReference type="ChEBI" id="CHEBI:43474"/>
        <dbReference type="ChEBI" id="CHEBI:57822"/>
        <dbReference type="ChEBI" id="CHEBI:61386"/>
        <dbReference type="ChEBI" id="CHEBI:83905"/>
        <dbReference type="ChEBI" id="CHEBI:456216"/>
        <dbReference type="EC" id="6.3.2.10"/>
    </reaction>
</comment>
<evidence type="ECO:0000313" key="15">
    <source>
        <dbReference type="EMBL" id="MDF1610873.1"/>
    </source>
</evidence>
<feature type="domain" description="Mur ligase C-terminal" evidence="13">
    <location>
        <begin position="320"/>
        <end position="443"/>
    </location>
</feature>
<evidence type="ECO:0000259" key="14">
    <source>
        <dbReference type="Pfam" id="PF08245"/>
    </source>
</evidence>
<dbReference type="GO" id="GO:0047480">
    <property type="term" value="F:UDP-N-acetylmuramoyl-tripeptide-D-alanyl-D-alanine ligase activity"/>
    <property type="evidence" value="ECO:0007669"/>
    <property type="project" value="UniProtKB-UniRule"/>
</dbReference>
<keyword evidence="2 10" id="KW-0436">Ligase</keyword>
<dbReference type="Gene3D" id="3.40.1390.10">
    <property type="entry name" value="MurE/MurF, N-terminal domain"/>
    <property type="match status" value="1"/>
</dbReference>
<dbReference type="HAMAP" id="MF_02019">
    <property type="entry name" value="MurF"/>
    <property type="match status" value="1"/>
</dbReference>
<gene>
    <name evidence="10" type="primary">murF</name>
    <name evidence="15" type="ORF">P0M35_01810</name>
</gene>
<dbReference type="PANTHER" id="PTHR43024:SF1">
    <property type="entry name" value="UDP-N-ACETYLMURAMOYL-TRIPEPTIDE--D-ALANYL-D-ALANINE LIGASE"/>
    <property type="match status" value="1"/>
</dbReference>
<keyword evidence="5 10" id="KW-0067">ATP-binding</keyword>